<proteinExistence type="predicted"/>
<feature type="transmembrane region" description="Helical" evidence="2">
    <location>
        <begin position="184"/>
        <end position="204"/>
    </location>
</feature>
<evidence type="ECO:0000313" key="4">
    <source>
        <dbReference type="Proteomes" id="UP001500467"/>
    </source>
</evidence>
<feature type="region of interest" description="Disordered" evidence="1">
    <location>
        <begin position="318"/>
        <end position="370"/>
    </location>
</feature>
<feature type="compositionally biased region" description="Low complexity" evidence="1">
    <location>
        <begin position="333"/>
        <end position="370"/>
    </location>
</feature>
<feature type="transmembrane region" description="Helical" evidence="2">
    <location>
        <begin position="55"/>
        <end position="78"/>
    </location>
</feature>
<feature type="compositionally biased region" description="Basic and acidic residues" evidence="1">
    <location>
        <begin position="318"/>
        <end position="332"/>
    </location>
</feature>
<feature type="transmembrane region" description="Helical" evidence="2">
    <location>
        <begin position="143"/>
        <end position="163"/>
    </location>
</feature>
<feature type="transmembrane region" description="Helical" evidence="2">
    <location>
        <begin position="85"/>
        <end position="107"/>
    </location>
</feature>
<comment type="caution">
    <text evidence="3">The sequence shown here is derived from an EMBL/GenBank/DDBJ whole genome shotgun (WGS) entry which is preliminary data.</text>
</comment>
<feature type="transmembrane region" description="Helical" evidence="2">
    <location>
        <begin position="12"/>
        <end position="35"/>
    </location>
</feature>
<reference evidence="4" key="1">
    <citation type="journal article" date="2019" name="Int. J. Syst. Evol. Microbiol.">
        <title>The Global Catalogue of Microorganisms (GCM) 10K type strain sequencing project: providing services to taxonomists for standard genome sequencing and annotation.</title>
        <authorList>
            <consortium name="The Broad Institute Genomics Platform"/>
            <consortium name="The Broad Institute Genome Sequencing Center for Infectious Disease"/>
            <person name="Wu L."/>
            <person name="Ma J."/>
        </authorList>
    </citation>
    <scope>NUCLEOTIDE SEQUENCE [LARGE SCALE GENOMIC DNA]</scope>
    <source>
        <strain evidence="4">JCM 13022</strain>
    </source>
</reference>
<dbReference type="RefSeq" id="WP_253856787.1">
    <property type="nucleotide sequence ID" value="NZ_BAAALM010000005.1"/>
</dbReference>
<sequence>MSTEQRAVSLTVTPGWIGGIAVSGTGAGLATAALTLPWLRAEIAADSLEMPVTAIAGYGPVVAVLLVLTGVLAGVGFVTARRSSLLTAAAAVMLGSAMPMVVLWTGWQPPRSALLGAIGTVAPDRIPMVAPDVPITVVPMQGAVLYVLGLLLISAGTAVAAASTSGGFTVARSRPGSPKPRVRAALSWVAVAVAAPLAVLSLSLEWFAIEGRWDLPTVVAGWRTVYRIGLVLVLGSLLGTLATSGAARRVWRVIGLFCTFAISYVLSINGWVLADPAGFFSRPAVDAEPIVAGRAYLAAVGAVLLLLLAFLLGPGTEARADEPPDPDGRADPADGAAADSRAAADPPDSAGIAGTADTDAAGAETARTTS</sequence>
<protein>
    <submittedName>
        <fullName evidence="3">Uncharacterized protein</fullName>
    </submittedName>
</protein>
<name>A0ABP4FX07_9PSEU</name>
<keyword evidence="4" id="KW-1185">Reference proteome</keyword>
<evidence type="ECO:0000256" key="2">
    <source>
        <dbReference type="SAM" id="Phobius"/>
    </source>
</evidence>
<keyword evidence="2" id="KW-0812">Transmembrane</keyword>
<dbReference type="EMBL" id="BAAALM010000005">
    <property type="protein sequence ID" value="GAA1199668.1"/>
    <property type="molecule type" value="Genomic_DNA"/>
</dbReference>
<feature type="transmembrane region" description="Helical" evidence="2">
    <location>
        <begin position="254"/>
        <end position="274"/>
    </location>
</feature>
<gene>
    <name evidence="3" type="ORF">GCM10009675_14430</name>
</gene>
<keyword evidence="2" id="KW-1133">Transmembrane helix</keyword>
<accession>A0ABP4FX07</accession>
<evidence type="ECO:0000313" key="3">
    <source>
        <dbReference type="EMBL" id="GAA1199668.1"/>
    </source>
</evidence>
<dbReference type="Proteomes" id="UP001500467">
    <property type="component" value="Unassembled WGS sequence"/>
</dbReference>
<feature type="transmembrane region" description="Helical" evidence="2">
    <location>
        <begin position="224"/>
        <end position="242"/>
    </location>
</feature>
<organism evidence="3 4">
    <name type="scientific">Prauserella alba</name>
    <dbReference type="NCBI Taxonomy" id="176898"/>
    <lineage>
        <taxon>Bacteria</taxon>
        <taxon>Bacillati</taxon>
        <taxon>Actinomycetota</taxon>
        <taxon>Actinomycetes</taxon>
        <taxon>Pseudonocardiales</taxon>
        <taxon>Pseudonocardiaceae</taxon>
        <taxon>Prauserella</taxon>
    </lineage>
</organism>
<evidence type="ECO:0000256" key="1">
    <source>
        <dbReference type="SAM" id="MobiDB-lite"/>
    </source>
</evidence>
<feature type="transmembrane region" description="Helical" evidence="2">
    <location>
        <begin position="294"/>
        <end position="313"/>
    </location>
</feature>
<keyword evidence="2" id="KW-0472">Membrane</keyword>